<dbReference type="KEGG" id="agv:OJF2_20190"/>
<proteinExistence type="predicted"/>
<sequence length="68" mass="6358" precursor="true">MRKRGSWLVAPVICASILAGCGEGGAPATGPTPGPAAGGAPAENKSSTPAKPATPPGAGKAKAAPDPI</sequence>
<evidence type="ECO:0000313" key="3">
    <source>
        <dbReference type="EMBL" id="QEH33517.1"/>
    </source>
</evidence>
<dbReference type="PROSITE" id="PS51257">
    <property type="entry name" value="PROKAR_LIPOPROTEIN"/>
    <property type="match status" value="1"/>
</dbReference>
<dbReference type="EMBL" id="CP042997">
    <property type="protein sequence ID" value="QEH33517.1"/>
    <property type="molecule type" value="Genomic_DNA"/>
</dbReference>
<organism evidence="3 4">
    <name type="scientific">Aquisphaera giovannonii</name>
    <dbReference type="NCBI Taxonomy" id="406548"/>
    <lineage>
        <taxon>Bacteria</taxon>
        <taxon>Pseudomonadati</taxon>
        <taxon>Planctomycetota</taxon>
        <taxon>Planctomycetia</taxon>
        <taxon>Isosphaerales</taxon>
        <taxon>Isosphaeraceae</taxon>
        <taxon>Aquisphaera</taxon>
    </lineage>
</organism>
<evidence type="ECO:0000256" key="1">
    <source>
        <dbReference type="SAM" id="MobiDB-lite"/>
    </source>
</evidence>
<gene>
    <name evidence="3" type="ORF">OJF2_20190</name>
</gene>
<keyword evidence="4" id="KW-1185">Reference proteome</keyword>
<name>A0A5B9VZW5_9BACT</name>
<feature type="chain" id="PRO_5023034344" evidence="2">
    <location>
        <begin position="22"/>
        <end position="68"/>
    </location>
</feature>
<evidence type="ECO:0000256" key="2">
    <source>
        <dbReference type="SAM" id="SignalP"/>
    </source>
</evidence>
<feature type="region of interest" description="Disordered" evidence="1">
    <location>
        <begin position="23"/>
        <end position="68"/>
    </location>
</feature>
<keyword evidence="2" id="KW-0732">Signal</keyword>
<evidence type="ECO:0000313" key="4">
    <source>
        <dbReference type="Proteomes" id="UP000324233"/>
    </source>
</evidence>
<feature type="signal peptide" evidence="2">
    <location>
        <begin position="1"/>
        <end position="21"/>
    </location>
</feature>
<protein>
    <submittedName>
        <fullName evidence="3">Uncharacterized protein</fullName>
    </submittedName>
</protein>
<dbReference type="Proteomes" id="UP000324233">
    <property type="component" value="Chromosome"/>
</dbReference>
<dbReference type="AlphaFoldDB" id="A0A5B9VZW5"/>
<feature type="compositionally biased region" description="Low complexity" evidence="1">
    <location>
        <begin position="38"/>
        <end position="68"/>
    </location>
</feature>
<reference evidence="3 4" key="1">
    <citation type="submission" date="2019-08" db="EMBL/GenBank/DDBJ databases">
        <title>Deep-cultivation of Planctomycetes and their phenomic and genomic characterization uncovers novel biology.</title>
        <authorList>
            <person name="Wiegand S."/>
            <person name="Jogler M."/>
            <person name="Boedeker C."/>
            <person name="Pinto D."/>
            <person name="Vollmers J."/>
            <person name="Rivas-Marin E."/>
            <person name="Kohn T."/>
            <person name="Peeters S.H."/>
            <person name="Heuer A."/>
            <person name="Rast P."/>
            <person name="Oberbeckmann S."/>
            <person name="Bunk B."/>
            <person name="Jeske O."/>
            <person name="Meyerdierks A."/>
            <person name="Storesund J.E."/>
            <person name="Kallscheuer N."/>
            <person name="Luecker S."/>
            <person name="Lage O.M."/>
            <person name="Pohl T."/>
            <person name="Merkel B.J."/>
            <person name="Hornburger P."/>
            <person name="Mueller R.-W."/>
            <person name="Bruemmer F."/>
            <person name="Labrenz M."/>
            <person name="Spormann A.M."/>
            <person name="Op den Camp H."/>
            <person name="Overmann J."/>
            <person name="Amann R."/>
            <person name="Jetten M.S.M."/>
            <person name="Mascher T."/>
            <person name="Medema M.H."/>
            <person name="Devos D.P."/>
            <person name="Kaster A.-K."/>
            <person name="Ovreas L."/>
            <person name="Rohde M."/>
            <person name="Galperin M.Y."/>
            <person name="Jogler C."/>
        </authorList>
    </citation>
    <scope>NUCLEOTIDE SEQUENCE [LARGE SCALE GENOMIC DNA]</scope>
    <source>
        <strain evidence="3 4">OJF2</strain>
    </source>
</reference>
<accession>A0A5B9VZW5</accession>